<feature type="transmembrane region" description="Helical" evidence="1">
    <location>
        <begin position="12"/>
        <end position="31"/>
    </location>
</feature>
<feature type="transmembrane region" description="Helical" evidence="1">
    <location>
        <begin position="51"/>
        <end position="67"/>
    </location>
</feature>
<organism evidence="2">
    <name type="scientific">freshwater metagenome</name>
    <dbReference type="NCBI Taxonomy" id="449393"/>
    <lineage>
        <taxon>unclassified sequences</taxon>
        <taxon>metagenomes</taxon>
        <taxon>ecological metagenomes</taxon>
    </lineage>
</organism>
<feature type="transmembrane region" description="Helical" evidence="1">
    <location>
        <begin position="79"/>
        <end position="98"/>
    </location>
</feature>
<dbReference type="AlphaFoldDB" id="A0A6J6NU98"/>
<proteinExistence type="predicted"/>
<evidence type="ECO:0000256" key="1">
    <source>
        <dbReference type="SAM" id="Phobius"/>
    </source>
</evidence>
<feature type="transmembrane region" description="Helical" evidence="1">
    <location>
        <begin position="104"/>
        <end position="123"/>
    </location>
</feature>
<reference evidence="2" key="1">
    <citation type="submission" date="2020-05" db="EMBL/GenBank/DDBJ databases">
        <authorList>
            <person name="Chiriac C."/>
            <person name="Salcher M."/>
            <person name="Ghai R."/>
            <person name="Kavagutti S V."/>
        </authorList>
    </citation>
    <scope>NUCLEOTIDE SEQUENCE</scope>
</reference>
<name>A0A6J6NU98_9ZZZZ</name>
<sequence length="126" mass="13405">MNTKDSVARFRLVLRAGSIVFGLSAVALIVAPKLFNELLGLVSTPELEWSMRMTGITLVALAGNMFSHSTRGSVESVRLAGFVMMGSAFALGVLTLLIGVPLTWFTIAYAIVGFGFSAAYAWAARS</sequence>
<keyword evidence="1" id="KW-1133">Transmembrane helix</keyword>
<keyword evidence="1" id="KW-0812">Transmembrane</keyword>
<accession>A0A6J6NU98</accession>
<protein>
    <submittedName>
        <fullName evidence="2">Unannotated protein</fullName>
    </submittedName>
</protein>
<keyword evidence="1" id="KW-0472">Membrane</keyword>
<evidence type="ECO:0000313" key="2">
    <source>
        <dbReference type="EMBL" id="CAB4689542.1"/>
    </source>
</evidence>
<gene>
    <name evidence="2" type="ORF">UFOPK2370_00858</name>
</gene>
<dbReference type="EMBL" id="CAEZXK010000021">
    <property type="protein sequence ID" value="CAB4689542.1"/>
    <property type="molecule type" value="Genomic_DNA"/>
</dbReference>